<dbReference type="Proteomes" id="UP001652740">
    <property type="component" value="Unplaced"/>
</dbReference>
<sequence length="1471" mass="160950">MFFCCIDTETWRDRSARASQPQKSPTPPVIRRSPPRARVLRCGNNIFSAPADQRDRTESSTVIALNDSLMDERRGDNGSTHALYLETIVEETSDDLRSERSSAATWLSDSDADSVIHVRGPAGSEDSESEREWACPAKRRRRERAASPTSSGSLSRSSSLAQFESLERSCAAPASPSLSPDSLESPPASPPPARAPAQRTHLSAENLSEDSGYSERSRRPPPPSQRRPPEIAHRPPAAGSAPCLAASPSAERRPPRAARALSLPAELDVCAEPRRHIVHRAHFRQTFEVTDSLTVSVADLTALDYRGGPRRPRLPPPPPPPPPPRAPRLPPPPPPPVDVVTRQCTASPIREPSAGSDSTTESERAFAREMETTARRLDETARRALAETGDFERGLSVLTTTRLQDSWGAWDDVLDELRRRLDPQSATPSPPRTPSPDPIREPVFSSTPLRSGDARVRSTPELRARATPHRETPEELRASLQLVGPPPLGAPPPARSISTGSKGVTFSPVVAEVSWRETSTTTTESETTSSDDANDAEVVFVEGGGEESRAPAAERAADMTDAGARAPRSRIAGFLSRFANFRFSGRKEKKTRSAGANSRPAPGALPASDAGQGPRGAAAGPQYVRIPLKEEGVSRAAAPPVAGGVAHKPPRPRPPPAPAPGVLETDVDTQRTVLHARSLLALAPPEQRTPRPHKSMEFLLDKESAQTVQPPENELQKNSDRVLSEHELRVQRSLQKLNVPEWYKNAPAPREGFLLRKRLSDASASATRWSGLNSKTTSLGSLGGANAQPPPPQLSPHTTSFGRWSTSRLNSNQTSPCSSTRSSIRGTSPLCSPSARSSFSARQPYLGWRSQERLNNTPRTPHERLASSLLQQSASSKASEEIQSSIKEVTSAIVHYVSGLEPANGDIDRQPSPRSSQKLYWLESSFVGTKPLESPQTPLVVSDALPPPHPRPPSSLRLDHRAAPDWQDSQRSLNLGIARPSPGSTTLEDVLDSLLGLPSQPTRIPTPQPSPRKSSSPYYLMGGKSPRYEQLASSGHSSSSPASRFIGTPSEGRSSTTDPSPDRDRPGKDTVDNSAAMQESRRSRSAQGEHSRRRSEPFAQPSVSFDRRTSLDAAALRPSDSQLTHHDSKVSLASLQTENSTDEAFVKCKYPKCSSRAPLADAKRHYKTCHNCTTMYCSRECRRAHWEKHRKVCLHSRASALCRQIISAAKEDADSLHQISTIGHKGYLNFGRGVVKIFFTSPEAAEKFTTHGFQYLTEPEYLKWTSLQPNEMGVELYTEVVKLCKAYNPETRVILYVAVCIISEVPTKGAVKWERQMVSRCAKLRLSKTVTVAIQEQNRRRHRRDSKSTPDDRETLILTSKLCNAGEKNAATAHKFREICFHNISNELEKRGVALKKHFPEVYSRLAAYVDGTSDRFIPMTIYPKDVTSGKSFMCVIMPDSEVDSVTPVDGKVVTVDVGVDRSKHQLSTPM</sequence>
<proteinExistence type="predicted"/>
<dbReference type="InterPro" id="IPR038825">
    <property type="entry name" value="Apical_junction"/>
</dbReference>
<feature type="region of interest" description="Disordered" evidence="1">
    <location>
        <begin position="932"/>
        <end position="959"/>
    </location>
</feature>
<protein>
    <submittedName>
        <fullName evidence="4">Uncharacterized protein LOC113522903 isoform X1</fullName>
    </submittedName>
</protein>
<accession>A0ABM3MTD7</accession>
<feature type="compositionally biased region" description="Low complexity" evidence="1">
    <location>
        <begin position="636"/>
        <end position="646"/>
    </location>
</feature>
<feature type="compositionally biased region" description="Low complexity" evidence="1">
    <location>
        <begin position="610"/>
        <end position="622"/>
    </location>
</feature>
<evidence type="ECO:0000259" key="2">
    <source>
        <dbReference type="Pfam" id="PF26649"/>
    </source>
</evidence>
<feature type="compositionally biased region" description="Low complexity" evidence="1">
    <location>
        <begin position="550"/>
        <end position="564"/>
    </location>
</feature>
<feature type="domain" description="Apical junction molecule ajm1 alpha/beta" evidence="2">
    <location>
        <begin position="1194"/>
        <end position="1307"/>
    </location>
</feature>
<feature type="region of interest" description="Disordered" evidence="1">
    <location>
        <begin position="996"/>
        <end position="1107"/>
    </location>
</feature>
<feature type="region of interest" description="Disordered" evidence="1">
    <location>
        <begin position="585"/>
        <end position="622"/>
    </location>
</feature>
<evidence type="ECO:0000313" key="4">
    <source>
        <dbReference type="RefSeq" id="XP_052754627.1"/>
    </source>
</evidence>
<dbReference type="PANTHER" id="PTHR21517:SF3">
    <property type="entry name" value="APICAL JUNCTION COMPONENT 1 HOMOLOG"/>
    <property type="match status" value="1"/>
</dbReference>
<feature type="region of interest" description="Disordered" evidence="1">
    <location>
        <begin position="304"/>
        <end position="377"/>
    </location>
</feature>
<feature type="region of interest" description="Disordered" evidence="1">
    <location>
        <begin position="515"/>
        <end position="566"/>
    </location>
</feature>
<feature type="compositionally biased region" description="Pro residues" evidence="1">
    <location>
        <begin position="314"/>
        <end position="337"/>
    </location>
</feature>
<feature type="compositionally biased region" description="Polar residues" evidence="1">
    <location>
        <begin position="765"/>
        <end position="780"/>
    </location>
</feature>
<feature type="compositionally biased region" description="Low complexity" evidence="1">
    <location>
        <begin position="517"/>
        <end position="530"/>
    </location>
</feature>
<reference evidence="4" key="1">
    <citation type="submission" date="2025-08" db="UniProtKB">
        <authorList>
            <consortium name="RefSeq"/>
        </authorList>
    </citation>
    <scope>IDENTIFICATION</scope>
    <source>
        <tissue evidence="4">Whole larvae</tissue>
    </source>
</reference>
<dbReference type="RefSeq" id="XP_052754627.1">
    <property type="nucleotide sequence ID" value="XM_052898667.1"/>
</dbReference>
<feature type="compositionally biased region" description="Low complexity" evidence="1">
    <location>
        <begin position="146"/>
        <end position="186"/>
    </location>
</feature>
<feature type="region of interest" description="Disordered" evidence="1">
    <location>
        <begin position="14"/>
        <end position="34"/>
    </location>
</feature>
<feature type="compositionally biased region" description="Pro residues" evidence="1">
    <location>
        <begin position="428"/>
        <end position="437"/>
    </location>
</feature>
<feature type="compositionally biased region" description="Polar residues" evidence="1">
    <location>
        <begin position="200"/>
        <end position="211"/>
    </location>
</feature>
<dbReference type="SUPFAM" id="SSF144232">
    <property type="entry name" value="HIT/MYND zinc finger-like"/>
    <property type="match status" value="1"/>
</dbReference>
<evidence type="ECO:0000313" key="3">
    <source>
        <dbReference type="Proteomes" id="UP001652740"/>
    </source>
</evidence>
<feature type="compositionally biased region" description="Basic and acidic residues" evidence="1">
    <location>
        <begin position="452"/>
        <end position="477"/>
    </location>
</feature>
<dbReference type="GeneID" id="113522903"/>
<feature type="compositionally biased region" description="Pro residues" evidence="1">
    <location>
        <begin position="484"/>
        <end position="494"/>
    </location>
</feature>
<name>A0ABM3MTD7_GALME</name>
<feature type="region of interest" description="Disordered" evidence="1">
    <location>
        <begin position="634"/>
        <end position="663"/>
    </location>
</feature>
<feature type="compositionally biased region" description="Basic and acidic residues" evidence="1">
    <location>
        <begin position="1079"/>
        <end position="1096"/>
    </location>
</feature>
<feature type="compositionally biased region" description="Basic and acidic residues" evidence="1">
    <location>
        <begin position="714"/>
        <end position="723"/>
    </location>
</feature>
<organism evidence="3 4">
    <name type="scientific">Galleria mellonella</name>
    <name type="common">Greater wax moth</name>
    <dbReference type="NCBI Taxonomy" id="7137"/>
    <lineage>
        <taxon>Eukaryota</taxon>
        <taxon>Metazoa</taxon>
        <taxon>Ecdysozoa</taxon>
        <taxon>Arthropoda</taxon>
        <taxon>Hexapoda</taxon>
        <taxon>Insecta</taxon>
        <taxon>Pterygota</taxon>
        <taxon>Neoptera</taxon>
        <taxon>Endopterygota</taxon>
        <taxon>Lepidoptera</taxon>
        <taxon>Glossata</taxon>
        <taxon>Ditrysia</taxon>
        <taxon>Pyraloidea</taxon>
        <taxon>Pyralidae</taxon>
        <taxon>Galleriinae</taxon>
        <taxon>Galleria</taxon>
    </lineage>
</organism>
<gene>
    <name evidence="4" type="primary">LOC113522903</name>
</gene>
<dbReference type="Pfam" id="PF26649">
    <property type="entry name" value="Ajm-1"/>
    <property type="match status" value="1"/>
</dbReference>
<keyword evidence="3" id="KW-1185">Reference proteome</keyword>
<feature type="region of interest" description="Disordered" evidence="1">
    <location>
        <begin position="419"/>
        <end position="503"/>
    </location>
</feature>
<dbReference type="InterPro" id="IPR058586">
    <property type="entry name" value="Ajm-1"/>
</dbReference>
<feature type="region of interest" description="Disordered" evidence="1">
    <location>
        <begin position="117"/>
        <end position="259"/>
    </location>
</feature>
<feature type="compositionally biased region" description="Polar residues" evidence="1">
    <location>
        <begin position="795"/>
        <end position="841"/>
    </location>
</feature>
<feature type="compositionally biased region" description="Basic and acidic residues" evidence="1">
    <location>
        <begin position="361"/>
        <end position="377"/>
    </location>
</feature>
<feature type="region of interest" description="Disordered" evidence="1">
    <location>
        <begin position="703"/>
        <end position="723"/>
    </location>
</feature>
<evidence type="ECO:0000256" key="1">
    <source>
        <dbReference type="SAM" id="MobiDB-lite"/>
    </source>
</evidence>
<feature type="region of interest" description="Disordered" evidence="1">
    <location>
        <begin position="765"/>
        <end position="872"/>
    </location>
</feature>
<feature type="compositionally biased region" description="Low complexity" evidence="1">
    <location>
        <begin position="1033"/>
        <end position="1043"/>
    </location>
</feature>
<dbReference type="PANTHER" id="PTHR21517">
    <property type="entry name" value="APICAL JUNCTION COMPONENT 1 HOMOLOG"/>
    <property type="match status" value="1"/>
</dbReference>
<feature type="compositionally biased region" description="Basic and acidic residues" evidence="1">
    <location>
        <begin position="1060"/>
        <end position="1071"/>
    </location>
</feature>